<proteinExistence type="predicted"/>
<gene>
    <name evidence="2" type="ORF">MNOR_LOCUS10793</name>
</gene>
<dbReference type="Gene3D" id="3.80.10.10">
    <property type="entry name" value="Ribonuclease Inhibitor"/>
    <property type="match status" value="1"/>
</dbReference>
<evidence type="ECO:0000256" key="1">
    <source>
        <dbReference type="SAM" id="MobiDB-lite"/>
    </source>
</evidence>
<sequence length="430" mass="49925">LRKMLRIKAHLVLAKRAPCQNLFRRRGRCTHFATSSATNSKHHFDSGSHTRRSSPAIRVAGPVTRSNGYRDELSLGPSSELRYEVSNNYAFHQIDMEKDHKINRLMISGNITSQLDKFFLSHLIKLFPMWANKHTLNIRNNLNSMFSQRRFKGWYIADFDFDKSFKRLKLPVRIKILAGCLRNLKSAPPPYFDCQKGKLRLDFLGFQFWQEGTSVFTSAFFVEFLQYSSFNSASIMKVFQKIREKLEIKEHCPSKCKCSQVGLREITLRPLSYEDLSYDPNNWKPMLEVNCNNVSLTKIPTQIPKHTTLFQASYNNITDINEIFENDLYLNIGRLLMDHNQIKSIDGYKLYKYLVKRNPDFALDLSHNQLEEEGIGRGCRNGKCVEDASQCIDGILKRNKKYCGEGKLCCKNKNKRKKMKTECHNGQCVE</sequence>
<accession>A0AAV2QDC2</accession>
<organism evidence="2 3">
    <name type="scientific">Meganyctiphanes norvegica</name>
    <name type="common">Northern krill</name>
    <name type="synonym">Thysanopoda norvegica</name>
    <dbReference type="NCBI Taxonomy" id="48144"/>
    <lineage>
        <taxon>Eukaryota</taxon>
        <taxon>Metazoa</taxon>
        <taxon>Ecdysozoa</taxon>
        <taxon>Arthropoda</taxon>
        <taxon>Crustacea</taxon>
        <taxon>Multicrustacea</taxon>
        <taxon>Malacostraca</taxon>
        <taxon>Eumalacostraca</taxon>
        <taxon>Eucarida</taxon>
        <taxon>Euphausiacea</taxon>
        <taxon>Euphausiidae</taxon>
        <taxon>Meganyctiphanes</taxon>
    </lineage>
</organism>
<feature type="non-terminal residue" evidence="2">
    <location>
        <position position="430"/>
    </location>
</feature>
<name>A0AAV2QDC2_MEGNR</name>
<feature type="non-terminal residue" evidence="2">
    <location>
        <position position="1"/>
    </location>
</feature>
<evidence type="ECO:0000313" key="3">
    <source>
        <dbReference type="Proteomes" id="UP001497623"/>
    </source>
</evidence>
<evidence type="ECO:0000313" key="2">
    <source>
        <dbReference type="EMBL" id="CAL4078935.1"/>
    </source>
</evidence>
<dbReference type="EMBL" id="CAXKWB010005545">
    <property type="protein sequence ID" value="CAL4078935.1"/>
    <property type="molecule type" value="Genomic_DNA"/>
</dbReference>
<dbReference type="Proteomes" id="UP001497623">
    <property type="component" value="Unassembled WGS sequence"/>
</dbReference>
<reference evidence="2 3" key="1">
    <citation type="submission" date="2024-05" db="EMBL/GenBank/DDBJ databases">
        <authorList>
            <person name="Wallberg A."/>
        </authorList>
    </citation>
    <scope>NUCLEOTIDE SEQUENCE [LARGE SCALE GENOMIC DNA]</scope>
</reference>
<protein>
    <submittedName>
        <fullName evidence="2">Uncharacterized protein</fullName>
    </submittedName>
</protein>
<comment type="caution">
    <text evidence="2">The sequence shown here is derived from an EMBL/GenBank/DDBJ whole genome shotgun (WGS) entry which is preliminary data.</text>
</comment>
<dbReference type="AlphaFoldDB" id="A0AAV2QDC2"/>
<feature type="region of interest" description="Disordered" evidence="1">
    <location>
        <begin position="38"/>
        <end position="62"/>
    </location>
</feature>
<dbReference type="SUPFAM" id="SSF52058">
    <property type="entry name" value="L domain-like"/>
    <property type="match status" value="1"/>
</dbReference>
<keyword evidence="3" id="KW-1185">Reference proteome</keyword>
<dbReference type="InterPro" id="IPR032675">
    <property type="entry name" value="LRR_dom_sf"/>
</dbReference>